<keyword evidence="1" id="KW-0812">Transmembrane</keyword>
<dbReference type="Proteomes" id="UP000289340">
    <property type="component" value="Chromosome 12"/>
</dbReference>
<keyword evidence="1" id="KW-0472">Membrane</keyword>
<evidence type="ECO:0000313" key="3">
    <source>
        <dbReference type="Proteomes" id="UP000289340"/>
    </source>
</evidence>
<accession>A0A445HJB3</accession>
<keyword evidence="3" id="KW-1185">Reference proteome</keyword>
<reference evidence="2 3" key="1">
    <citation type="submission" date="2018-09" db="EMBL/GenBank/DDBJ databases">
        <title>A high-quality reference genome of wild soybean provides a powerful tool to mine soybean genomes.</title>
        <authorList>
            <person name="Xie M."/>
            <person name="Chung C.Y.L."/>
            <person name="Li M.-W."/>
            <person name="Wong F.-L."/>
            <person name="Chan T.-F."/>
            <person name="Lam H.-M."/>
        </authorList>
    </citation>
    <scope>NUCLEOTIDE SEQUENCE [LARGE SCALE GENOMIC DNA]</scope>
    <source>
        <strain evidence="3">cv. W05</strain>
        <tissue evidence="2">Hypocotyl of etiolated seedlings</tissue>
    </source>
</reference>
<comment type="caution">
    <text evidence="2">The sequence shown here is derived from an EMBL/GenBank/DDBJ whole genome shotgun (WGS) entry which is preliminary data.</text>
</comment>
<keyword evidence="1" id="KW-1133">Transmembrane helix</keyword>
<feature type="transmembrane region" description="Helical" evidence="1">
    <location>
        <begin position="31"/>
        <end position="49"/>
    </location>
</feature>
<dbReference type="AlphaFoldDB" id="A0A445HJB3"/>
<name>A0A445HJB3_GLYSO</name>
<protein>
    <submittedName>
        <fullName evidence="2">Uncharacterized protein</fullName>
    </submittedName>
</protein>
<gene>
    <name evidence="2" type="ORF">D0Y65_033082</name>
</gene>
<sequence>MIPLPTLRPLAVFTLPSSFVAVTTIKRGTMNWARMIHLMLPSSMTVVGLKTLKLLAAQPIFMSLMTKTDVISHLTISIGQFTIIVVSFLPLYMFPDSSSAPCFVMHKLSLMIRFS</sequence>
<feature type="transmembrane region" description="Helical" evidence="1">
    <location>
        <begin position="70"/>
        <end position="94"/>
    </location>
</feature>
<evidence type="ECO:0000313" key="2">
    <source>
        <dbReference type="EMBL" id="RZB73773.1"/>
    </source>
</evidence>
<proteinExistence type="predicted"/>
<dbReference type="EMBL" id="QZWG01000012">
    <property type="protein sequence ID" value="RZB73773.1"/>
    <property type="molecule type" value="Genomic_DNA"/>
</dbReference>
<organism evidence="2 3">
    <name type="scientific">Glycine soja</name>
    <name type="common">Wild soybean</name>
    <dbReference type="NCBI Taxonomy" id="3848"/>
    <lineage>
        <taxon>Eukaryota</taxon>
        <taxon>Viridiplantae</taxon>
        <taxon>Streptophyta</taxon>
        <taxon>Embryophyta</taxon>
        <taxon>Tracheophyta</taxon>
        <taxon>Spermatophyta</taxon>
        <taxon>Magnoliopsida</taxon>
        <taxon>eudicotyledons</taxon>
        <taxon>Gunneridae</taxon>
        <taxon>Pentapetalae</taxon>
        <taxon>rosids</taxon>
        <taxon>fabids</taxon>
        <taxon>Fabales</taxon>
        <taxon>Fabaceae</taxon>
        <taxon>Papilionoideae</taxon>
        <taxon>50 kb inversion clade</taxon>
        <taxon>NPAAA clade</taxon>
        <taxon>indigoferoid/millettioid clade</taxon>
        <taxon>Phaseoleae</taxon>
        <taxon>Glycine</taxon>
        <taxon>Glycine subgen. Soja</taxon>
    </lineage>
</organism>
<evidence type="ECO:0000256" key="1">
    <source>
        <dbReference type="SAM" id="Phobius"/>
    </source>
</evidence>